<sequence length="459" mass="48517">MTSIIYTGGEITYNISDYPSDEDISVLMNANVSGAISFTTNTPDTVFDKAINITSEQDPVNVNISLSSANIRAINISGISGQSYIDTTSQIQSLFVLGSTSSGQISIFYHQNPTEIQAPILALAQAQLILNELTESVTTTPIKVYGFDASSPETTNTIWAGERPIQYSSISQNYPATTLIYGGALEGNISILPYSNNSIDIPNSFFDEQTIKADQLNVQDLILNVFLDPSLSPSYTISNTSTTDIVHIFQQTGQVNFTGINAILALNNASLATTVSTLNLTGSDELWNGNGTATITTSNDNNILVNSGSGNIIINNGSNTTMGTLNILNSGETGRGTISYTQGAETASILGQHSALTATLGSGTATVDVGAYTDSFTEGNFSLTLGLGNLIIQNFTNTSATSATSQNHIFLGSGQSVTQAIYDFESKNTVFQISNGSTTNRVTFENINLAGSNPFSSQT</sequence>
<accession>A0A7H1NTK9</accession>
<gene>
    <name evidence="1" type="ORF">JGUZn3_19050</name>
</gene>
<dbReference type="Proteomes" id="UP000516349">
    <property type="component" value="Chromosome"/>
</dbReference>
<dbReference type="EMBL" id="CP060244">
    <property type="protein sequence ID" value="QNT79119.1"/>
    <property type="molecule type" value="Genomic_DNA"/>
</dbReference>
<organism evidence="1 2">
    <name type="scientific">Entomobacter blattae</name>
    <dbReference type="NCBI Taxonomy" id="2762277"/>
    <lineage>
        <taxon>Bacteria</taxon>
        <taxon>Pseudomonadati</taxon>
        <taxon>Pseudomonadota</taxon>
        <taxon>Alphaproteobacteria</taxon>
        <taxon>Acetobacterales</taxon>
        <taxon>Acetobacteraceae</taxon>
        <taxon>Entomobacter</taxon>
    </lineage>
</organism>
<dbReference type="RefSeq" id="WP_203413308.1">
    <property type="nucleotide sequence ID" value="NZ_CP060244.1"/>
</dbReference>
<protein>
    <submittedName>
        <fullName evidence="1">Uncharacterized protein</fullName>
    </submittedName>
</protein>
<keyword evidence="2" id="KW-1185">Reference proteome</keyword>
<dbReference type="KEGG" id="ebla:JGUZn3_19050"/>
<dbReference type="AlphaFoldDB" id="A0A7H1NTK9"/>
<evidence type="ECO:0000313" key="1">
    <source>
        <dbReference type="EMBL" id="QNT79119.1"/>
    </source>
</evidence>
<evidence type="ECO:0000313" key="2">
    <source>
        <dbReference type="Proteomes" id="UP000516349"/>
    </source>
</evidence>
<reference evidence="1 2" key="1">
    <citation type="submission" date="2020-08" db="EMBL/GenBank/DDBJ databases">
        <title>Complete genome sequence of Entomobacter blattae G55GP.</title>
        <authorList>
            <person name="Poehlein A."/>
            <person name="Guzman J."/>
            <person name="Daniel R."/>
            <person name="Vilcinskas A."/>
        </authorList>
    </citation>
    <scope>NUCLEOTIDE SEQUENCE [LARGE SCALE GENOMIC DNA]</scope>
    <source>
        <strain evidence="1 2">G55GP</strain>
    </source>
</reference>
<proteinExistence type="predicted"/>
<name>A0A7H1NTK9_9PROT</name>